<keyword evidence="2" id="KW-1185">Reference proteome</keyword>
<dbReference type="EMBL" id="MU275873">
    <property type="protein sequence ID" value="KAI0049398.1"/>
    <property type="molecule type" value="Genomic_DNA"/>
</dbReference>
<organism evidence="1 2">
    <name type="scientific">Auriscalpium vulgare</name>
    <dbReference type="NCBI Taxonomy" id="40419"/>
    <lineage>
        <taxon>Eukaryota</taxon>
        <taxon>Fungi</taxon>
        <taxon>Dikarya</taxon>
        <taxon>Basidiomycota</taxon>
        <taxon>Agaricomycotina</taxon>
        <taxon>Agaricomycetes</taxon>
        <taxon>Russulales</taxon>
        <taxon>Auriscalpiaceae</taxon>
        <taxon>Auriscalpium</taxon>
    </lineage>
</organism>
<dbReference type="Proteomes" id="UP000814033">
    <property type="component" value="Unassembled WGS sequence"/>
</dbReference>
<name>A0ACB8RZT8_9AGAM</name>
<reference evidence="1" key="1">
    <citation type="submission" date="2021-02" db="EMBL/GenBank/DDBJ databases">
        <authorList>
            <consortium name="DOE Joint Genome Institute"/>
            <person name="Ahrendt S."/>
            <person name="Looney B.P."/>
            <person name="Miyauchi S."/>
            <person name="Morin E."/>
            <person name="Drula E."/>
            <person name="Courty P.E."/>
            <person name="Chicoki N."/>
            <person name="Fauchery L."/>
            <person name="Kohler A."/>
            <person name="Kuo A."/>
            <person name="Labutti K."/>
            <person name="Pangilinan J."/>
            <person name="Lipzen A."/>
            <person name="Riley R."/>
            <person name="Andreopoulos W."/>
            <person name="He G."/>
            <person name="Johnson J."/>
            <person name="Barry K.W."/>
            <person name="Grigoriev I.V."/>
            <person name="Nagy L."/>
            <person name="Hibbett D."/>
            <person name="Henrissat B."/>
            <person name="Matheny P.B."/>
            <person name="Labbe J."/>
            <person name="Martin F."/>
        </authorList>
    </citation>
    <scope>NUCLEOTIDE SEQUENCE</scope>
    <source>
        <strain evidence="1">FP105234-sp</strain>
    </source>
</reference>
<proteinExistence type="predicted"/>
<reference evidence="1" key="2">
    <citation type="journal article" date="2022" name="New Phytol.">
        <title>Evolutionary transition to the ectomycorrhizal habit in the genomes of a hyperdiverse lineage of mushroom-forming fungi.</title>
        <authorList>
            <person name="Looney B."/>
            <person name="Miyauchi S."/>
            <person name="Morin E."/>
            <person name="Drula E."/>
            <person name="Courty P.E."/>
            <person name="Kohler A."/>
            <person name="Kuo A."/>
            <person name="LaButti K."/>
            <person name="Pangilinan J."/>
            <person name="Lipzen A."/>
            <person name="Riley R."/>
            <person name="Andreopoulos W."/>
            <person name="He G."/>
            <person name="Johnson J."/>
            <person name="Nolan M."/>
            <person name="Tritt A."/>
            <person name="Barry K.W."/>
            <person name="Grigoriev I.V."/>
            <person name="Nagy L.G."/>
            <person name="Hibbett D."/>
            <person name="Henrissat B."/>
            <person name="Matheny P.B."/>
            <person name="Labbe J."/>
            <person name="Martin F.M."/>
        </authorList>
    </citation>
    <scope>NUCLEOTIDE SEQUENCE</scope>
    <source>
        <strain evidence="1">FP105234-sp</strain>
    </source>
</reference>
<accession>A0ACB8RZT8</accession>
<evidence type="ECO:0000313" key="1">
    <source>
        <dbReference type="EMBL" id="KAI0049398.1"/>
    </source>
</evidence>
<protein>
    <submittedName>
        <fullName evidence="1">Uncharacterized protein</fullName>
    </submittedName>
</protein>
<comment type="caution">
    <text evidence="1">The sequence shown here is derived from an EMBL/GenBank/DDBJ whole genome shotgun (WGS) entry which is preliminary data.</text>
</comment>
<gene>
    <name evidence="1" type="ORF">FA95DRAFT_1538192</name>
</gene>
<sequence>MLLHATTLLARSGRSIASYLRQLPDELRAQPILFTLSSNASKEFLSTVVHVLDSHSNSQSVGCVSAALPLHSSVVACSLAFFDRATAVPFRSTIQGRVEPQVGRWHAMRAHQSPSSANELDVHSSREEAWKREVDAAVRGQHGDIDWDRIWSGVRDLEALPPPLKLIRKQEVHTVISFTDSAFQGFANALEAFPQANKLSLVASSTPFSTGLPFTLIENSSLHSSGAVGIALTSGRRPSLMLQYPGLEEIAPPMTVTASDGNLIHGLDGSNPTKMLMSAIEQQKLSGDEAKDDEFCLMILKFGMPWEVHRIMAGGPSRGIMALESEIAPAEGAIVQLCHRPRDKVPNAFMAPPTDRAVTFVNTASDLSSTPQSDLSESDVHGFDEVFGSTFLSASENGFIVGRSKGVGSEGNSPWKSSVTGGRATLNSWE</sequence>
<evidence type="ECO:0000313" key="2">
    <source>
        <dbReference type="Proteomes" id="UP000814033"/>
    </source>
</evidence>